<dbReference type="Gene3D" id="3.40.1360.10">
    <property type="match status" value="1"/>
</dbReference>
<evidence type="ECO:0000313" key="2">
    <source>
        <dbReference type="EMBL" id="GHO44556.1"/>
    </source>
</evidence>
<name>A0A8J3HWK1_9CHLR</name>
<dbReference type="AlphaFoldDB" id="A0A8J3HWK1"/>
<keyword evidence="3" id="KW-1185">Reference proteome</keyword>
<organism evidence="2 3">
    <name type="scientific">Ktedonospora formicarum</name>
    <dbReference type="NCBI Taxonomy" id="2778364"/>
    <lineage>
        <taxon>Bacteria</taxon>
        <taxon>Bacillati</taxon>
        <taxon>Chloroflexota</taxon>
        <taxon>Ktedonobacteria</taxon>
        <taxon>Ktedonobacterales</taxon>
        <taxon>Ktedonobacteraceae</taxon>
        <taxon>Ktedonospora</taxon>
    </lineage>
</organism>
<dbReference type="Proteomes" id="UP000612362">
    <property type="component" value="Unassembled WGS sequence"/>
</dbReference>
<dbReference type="InterPro" id="IPR034154">
    <property type="entry name" value="TOPRIM_DnaG/twinkle"/>
</dbReference>
<evidence type="ECO:0000259" key="1">
    <source>
        <dbReference type="PROSITE" id="PS50880"/>
    </source>
</evidence>
<dbReference type="CDD" id="cd01029">
    <property type="entry name" value="TOPRIM_primases"/>
    <property type="match status" value="1"/>
</dbReference>
<gene>
    <name evidence="2" type="ORF">KSX_27190</name>
</gene>
<protein>
    <recommendedName>
        <fullName evidence="1">Toprim domain-containing protein</fullName>
    </recommendedName>
</protein>
<reference evidence="2" key="1">
    <citation type="submission" date="2020-10" db="EMBL/GenBank/DDBJ databases">
        <title>Taxonomic study of unclassified bacteria belonging to the class Ktedonobacteria.</title>
        <authorList>
            <person name="Yabe S."/>
            <person name="Wang C.M."/>
            <person name="Zheng Y."/>
            <person name="Sakai Y."/>
            <person name="Cavaletti L."/>
            <person name="Monciardini P."/>
            <person name="Donadio S."/>
        </authorList>
    </citation>
    <scope>NUCLEOTIDE SEQUENCE</scope>
    <source>
        <strain evidence="2">SOSP1-1</strain>
    </source>
</reference>
<dbReference type="SUPFAM" id="SSF56731">
    <property type="entry name" value="DNA primase core"/>
    <property type="match status" value="1"/>
</dbReference>
<accession>A0A8J3HWK1</accession>
<dbReference type="Pfam" id="PF13155">
    <property type="entry name" value="Toprim_2"/>
    <property type="match status" value="1"/>
</dbReference>
<dbReference type="EMBL" id="BNJF01000001">
    <property type="protein sequence ID" value="GHO44556.1"/>
    <property type="molecule type" value="Genomic_DNA"/>
</dbReference>
<proteinExistence type="predicted"/>
<dbReference type="RefSeq" id="WP_220193937.1">
    <property type="nucleotide sequence ID" value="NZ_BNJF01000001.1"/>
</dbReference>
<feature type="domain" description="Toprim" evidence="1">
    <location>
        <begin position="168"/>
        <end position="254"/>
    </location>
</feature>
<dbReference type="InterPro" id="IPR006171">
    <property type="entry name" value="TOPRIM_dom"/>
</dbReference>
<sequence>METLAYLLELWDGKEGEHTQAAVNKAIKVASKYTVENIDAYRQRVEINVRKEPMNIEVAKMYREVLFTTREHRLVWLLERGLTRDTIYRAGLGHAVTTFTIPLFDHTGKLLTIRHRRDDYYGTETWKEDEDGDEIEGTRREKSKYSGTHGRNGLFLYGEFWLPHWKEDYLVVVESELDALLLIQKGIPAVSPTNGAGNLWKVPKLLRQFDFTTHFKRLFICSDMDEPGEAGARQLAEAAPEQGFTTERIRWELEQGKDVTEYHQHGYTLDIDRYVYGRLAA</sequence>
<evidence type="ECO:0000313" key="3">
    <source>
        <dbReference type="Proteomes" id="UP000612362"/>
    </source>
</evidence>
<dbReference type="PROSITE" id="PS50880">
    <property type="entry name" value="TOPRIM"/>
    <property type="match status" value="1"/>
</dbReference>
<comment type="caution">
    <text evidence="2">The sequence shown here is derived from an EMBL/GenBank/DDBJ whole genome shotgun (WGS) entry which is preliminary data.</text>
</comment>